<dbReference type="EMBL" id="CP020370">
    <property type="protein sequence ID" value="AUB83036.1"/>
    <property type="molecule type" value="Genomic_DNA"/>
</dbReference>
<dbReference type="PANTHER" id="PTHR40455:SF1">
    <property type="entry name" value="ANTITOXIN HIGA"/>
    <property type="match status" value="1"/>
</dbReference>
<dbReference type="PANTHER" id="PTHR40455">
    <property type="entry name" value="ANTITOXIN HIGA"/>
    <property type="match status" value="1"/>
</dbReference>
<accession>A0A2K8UBU1</accession>
<dbReference type="OrthoDB" id="9796786at2"/>
<gene>
    <name evidence="2" type="ORF">THSYN_20205</name>
</gene>
<evidence type="ECO:0000313" key="2">
    <source>
        <dbReference type="EMBL" id="AUB83036.1"/>
    </source>
</evidence>
<dbReference type="AlphaFoldDB" id="A0A2K8UBU1"/>
<reference evidence="2 3" key="1">
    <citation type="submission" date="2017-03" db="EMBL/GenBank/DDBJ databases">
        <title>Complete genome sequence of Candidatus 'Thiodictyon syntrophicum' sp. nov. strain Cad16T, a photolithoautotroph purple sulfur bacterium isolated from an alpine meromictic lake.</title>
        <authorList>
            <person name="Luedin S.M."/>
            <person name="Pothier J.F."/>
            <person name="Danza F."/>
            <person name="Storelli N."/>
            <person name="Wittwer M."/>
            <person name="Tonolla M."/>
        </authorList>
    </citation>
    <scope>NUCLEOTIDE SEQUENCE [LARGE SCALE GENOMIC DNA]</scope>
    <source>
        <strain evidence="2 3">Cad16T</strain>
    </source>
</reference>
<sequence>MNRVEEAIAHWPYVAPLLRPPSTDGEYLEVVKTLDAVLDAGGADESHPLAALAQQIGETVAEWERRDPMPESADGAAMLRHLMDVHGLRQSDLPEIGAQSVVSAILAGRRSLNVRQVKALAARFGIPAANFL</sequence>
<name>A0A2K8UBU1_9GAMM</name>
<dbReference type="CDD" id="cd00093">
    <property type="entry name" value="HTH_XRE"/>
    <property type="match status" value="1"/>
</dbReference>
<feature type="domain" description="HTH cro/C1-type" evidence="1">
    <location>
        <begin position="79"/>
        <end position="131"/>
    </location>
</feature>
<evidence type="ECO:0000259" key="1">
    <source>
        <dbReference type="PROSITE" id="PS50943"/>
    </source>
</evidence>
<dbReference type="InterPro" id="IPR001387">
    <property type="entry name" value="Cro/C1-type_HTH"/>
</dbReference>
<dbReference type="KEGG" id="tsy:THSYN_20205"/>
<keyword evidence="3" id="KW-1185">Reference proteome</keyword>
<proteinExistence type="predicted"/>
<dbReference type="PROSITE" id="PS50943">
    <property type="entry name" value="HTH_CROC1"/>
    <property type="match status" value="1"/>
</dbReference>
<evidence type="ECO:0000313" key="3">
    <source>
        <dbReference type="Proteomes" id="UP000232638"/>
    </source>
</evidence>
<dbReference type="GO" id="GO:0006355">
    <property type="term" value="P:regulation of DNA-templated transcription"/>
    <property type="evidence" value="ECO:0007669"/>
    <property type="project" value="InterPro"/>
</dbReference>
<dbReference type="GO" id="GO:0001046">
    <property type="term" value="F:core promoter sequence-specific DNA binding"/>
    <property type="evidence" value="ECO:0007669"/>
    <property type="project" value="TreeGrafter"/>
</dbReference>
<dbReference type="Proteomes" id="UP000232638">
    <property type="component" value="Chromosome"/>
</dbReference>
<dbReference type="RefSeq" id="WP_100920736.1">
    <property type="nucleotide sequence ID" value="NZ_CP020370.1"/>
</dbReference>
<protein>
    <submittedName>
        <fullName evidence="2">Transcriptional regulator</fullName>
    </submittedName>
</protein>
<organism evidence="2 3">
    <name type="scientific">Candidatus Thiodictyon syntrophicum</name>
    <dbReference type="NCBI Taxonomy" id="1166950"/>
    <lineage>
        <taxon>Bacteria</taxon>
        <taxon>Pseudomonadati</taxon>
        <taxon>Pseudomonadota</taxon>
        <taxon>Gammaproteobacteria</taxon>
        <taxon>Chromatiales</taxon>
        <taxon>Chromatiaceae</taxon>
        <taxon>Thiodictyon</taxon>
    </lineage>
</organism>
<dbReference type="InterPro" id="IPR039060">
    <property type="entry name" value="Antitox_HigA"/>
</dbReference>